<sequence>MGPSSIIGAVMPDRRNPPMNVVVFQCPWGTDIRQRVPRRDRPRRRAIFVETAVSSMKTSRAGSRSG</sequence>
<dbReference type="Proteomes" id="UP000515220">
    <property type="component" value="Chromosome"/>
</dbReference>
<organism evidence="1 2">
    <name type="scientific">Acetobacter aceti</name>
    <dbReference type="NCBI Taxonomy" id="435"/>
    <lineage>
        <taxon>Bacteria</taxon>
        <taxon>Pseudomonadati</taxon>
        <taxon>Pseudomonadota</taxon>
        <taxon>Alphaproteobacteria</taxon>
        <taxon>Acetobacterales</taxon>
        <taxon>Acetobacteraceae</taxon>
        <taxon>Acetobacter</taxon>
        <taxon>Acetobacter subgen. Acetobacter</taxon>
    </lineage>
</organism>
<name>A0A6S6PF17_ACEAC</name>
<dbReference type="EMBL" id="AP023326">
    <property type="protein sequence ID" value="BCI67527.1"/>
    <property type="molecule type" value="Genomic_DNA"/>
</dbReference>
<dbReference type="AlphaFoldDB" id="A0A6S6PF17"/>
<protein>
    <submittedName>
        <fullName evidence="1">Uncharacterized protein</fullName>
    </submittedName>
</protein>
<evidence type="ECO:0000313" key="2">
    <source>
        <dbReference type="Proteomes" id="UP000515220"/>
    </source>
</evidence>
<proteinExistence type="predicted"/>
<accession>A0A6S6PF17</accession>
<reference evidence="1 2" key="1">
    <citation type="submission" date="2020-07" db="EMBL/GenBank/DDBJ databases">
        <title>Complete Genome Sequence of an acetic acid bacterium, Acetobacter aceti JCM20276.</title>
        <authorList>
            <person name="Hirose Y."/>
            <person name="Mihara H."/>
        </authorList>
    </citation>
    <scope>NUCLEOTIDE SEQUENCE [LARGE SCALE GENOMIC DNA]</scope>
    <source>
        <strain evidence="1 2">JCM20276</strain>
    </source>
</reference>
<evidence type="ECO:0000313" key="1">
    <source>
        <dbReference type="EMBL" id="BCI67527.1"/>
    </source>
</evidence>
<gene>
    <name evidence="1" type="ORF">AAJCM20276_21510</name>
</gene>